<feature type="transmembrane region" description="Helical" evidence="1">
    <location>
        <begin position="95"/>
        <end position="112"/>
    </location>
</feature>
<gene>
    <name evidence="2" type="ORF">SAMN04488508_101659</name>
</gene>
<feature type="transmembrane region" description="Helical" evidence="1">
    <location>
        <begin position="72"/>
        <end position="89"/>
    </location>
</feature>
<feature type="transmembrane region" description="Helical" evidence="1">
    <location>
        <begin position="21"/>
        <end position="40"/>
    </location>
</feature>
<keyword evidence="3" id="KW-1185">Reference proteome</keyword>
<evidence type="ECO:0000313" key="3">
    <source>
        <dbReference type="Proteomes" id="UP000184432"/>
    </source>
</evidence>
<accession>A0A1M6B6V4</accession>
<reference evidence="3" key="1">
    <citation type="submission" date="2016-11" db="EMBL/GenBank/DDBJ databases">
        <authorList>
            <person name="Varghese N."/>
            <person name="Submissions S."/>
        </authorList>
    </citation>
    <scope>NUCLEOTIDE SEQUENCE [LARGE SCALE GENOMIC DNA]</scope>
    <source>
        <strain evidence="3">DSM 22623</strain>
    </source>
</reference>
<keyword evidence="1" id="KW-1133">Transmembrane helix</keyword>
<dbReference type="AlphaFoldDB" id="A0A1M6B6V4"/>
<dbReference type="Proteomes" id="UP000184432">
    <property type="component" value="Unassembled WGS sequence"/>
</dbReference>
<sequence length="126" mass="14475">MVVLVLVCFMESTLIKRQYPGILGWILSAVLIIAMTMRVLRWPYATEIMVISTVLLLSVLILFAIKEKNKTILNHMLMAYVAIRVLMLLFRPIDFLWILEMIIGCSVVILGIRDSIKISKALFYTK</sequence>
<keyword evidence="1" id="KW-0812">Transmembrane</keyword>
<feature type="transmembrane region" description="Helical" evidence="1">
    <location>
        <begin position="46"/>
        <end position="65"/>
    </location>
</feature>
<proteinExistence type="predicted"/>
<protein>
    <submittedName>
        <fullName evidence="2">Uncharacterized protein</fullName>
    </submittedName>
</protein>
<keyword evidence="1" id="KW-0472">Membrane</keyword>
<evidence type="ECO:0000313" key="2">
    <source>
        <dbReference type="EMBL" id="SHI44446.1"/>
    </source>
</evidence>
<evidence type="ECO:0000256" key="1">
    <source>
        <dbReference type="SAM" id="Phobius"/>
    </source>
</evidence>
<name>A0A1M6B6V4_9FLAO</name>
<organism evidence="2 3">
    <name type="scientific">Aquimarina spongiae</name>
    <dbReference type="NCBI Taxonomy" id="570521"/>
    <lineage>
        <taxon>Bacteria</taxon>
        <taxon>Pseudomonadati</taxon>
        <taxon>Bacteroidota</taxon>
        <taxon>Flavobacteriia</taxon>
        <taxon>Flavobacteriales</taxon>
        <taxon>Flavobacteriaceae</taxon>
        <taxon>Aquimarina</taxon>
    </lineage>
</organism>
<dbReference type="EMBL" id="FQYP01000001">
    <property type="protein sequence ID" value="SHI44446.1"/>
    <property type="molecule type" value="Genomic_DNA"/>
</dbReference>